<gene>
    <name evidence="3" type="ORF">B0A52_07401</name>
</gene>
<feature type="domain" description="AMP-dependent synthetase/ligase" evidence="2">
    <location>
        <begin position="160"/>
        <end position="538"/>
    </location>
</feature>
<dbReference type="PANTHER" id="PTHR43272">
    <property type="entry name" value="LONG-CHAIN-FATTY-ACID--COA LIGASE"/>
    <property type="match status" value="1"/>
</dbReference>
<keyword evidence="1" id="KW-0812">Transmembrane</keyword>
<organism evidence="3 4">
    <name type="scientific">Exophiala mesophila</name>
    <name type="common">Black yeast-like fungus</name>
    <dbReference type="NCBI Taxonomy" id="212818"/>
    <lineage>
        <taxon>Eukaryota</taxon>
        <taxon>Fungi</taxon>
        <taxon>Dikarya</taxon>
        <taxon>Ascomycota</taxon>
        <taxon>Pezizomycotina</taxon>
        <taxon>Eurotiomycetes</taxon>
        <taxon>Chaetothyriomycetidae</taxon>
        <taxon>Chaetothyriales</taxon>
        <taxon>Herpotrichiellaceae</taxon>
        <taxon>Exophiala</taxon>
    </lineage>
</organism>
<feature type="transmembrane region" description="Helical" evidence="1">
    <location>
        <begin position="21"/>
        <end position="41"/>
    </location>
</feature>
<dbReference type="PANTHER" id="PTHR43272:SF11">
    <property type="entry name" value="AMP-DEPENDENT SYNTHETASE_LIGASE DOMAIN-CONTAINING PROTEIN"/>
    <property type="match status" value="1"/>
</dbReference>
<dbReference type="Proteomes" id="UP000288859">
    <property type="component" value="Unassembled WGS sequence"/>
</dbReference>
<evidence type="ECO:0000259" key="2">
    <source>
        <dbReference type="Pfam" id="PF00501"/>
    </source>
</evidence>
<sequence>MEEPRLAEKIDAILADFFSSWNLVSTLLVLLVIGLLTYPLLTSKEPDTHPFLLARQAQVAPIRHSGESAVYRAIDIPHGYPLRAGLGVKDPGTPRWSAGRPGDLRDIWRRAVSGSVKEDGTPTSEKGKIQTVLGRERIIDHDFADLTLVINVIGQHIKRNNGQSVAVCLSNSVELLSSIFAGSFYGFSTTLLPHGVSTEVFKSLLSKTTADYLIADAGTMDLDDISSANKSIKNIIWVSKAAGQHIDWTEKSPRGFSVTSWKALVDENKATTTSEVLPLDKDSQVPPVSIFTPTSATSYDVVKYTSENLISATAALLATLPRTHKLSTSDTVLSTLSFTNSYPLAWALAALYSNATLSINSVAGDGVPLDAAVSLARPSILITSPTTITNYLKHPTTIHPSGLAMYTGSRSLRAGNLPSSRGQPSSAILSNLRAVFIPQHIPSDTSVTSSSSSRLTSSDLSTLRLTLTARVGYALTTPLVAGAVTQTNILDYRDKGKDVIMVGAPLSSVEIHLEGEEEVVGTQKPSGRLAVKGPVVVGGGKVVLDAVVRIDDDHTIILS</sequence>
<dbReference type="InterPro" id="IPR000873">
    <property type="entry name" value="AMP-dep_synth/lig_dom"/>
</dbReference>
<evidence type="ECO:0000313" key="4">
    <source>
        <dbReference type="Proteomes" id="UP000288859"/>
    </source>
</evidence>
<dbReference type="SUPFAM" id="SSF56801">
    <property type="entry name" value="Acetyl-CoA synthetase-like"/>
    <property type="match status" value="1"/>
</dbReference>
<dbReference type="GO" id="GO:0004467">
    <property type="term" value="F:long-chain fatty acid-CoA ligase activity"/>
    <property type="evidence" value="ECO:0007669"/>
    <property type="project" value="TreeGrafter"/>
</dbReference>
<dbReference type="OrthoDB" id="4138492at2759"/>
<evidence type="ECO:0000313" key="3">
    <source>
        <dbReference type="EMBL" id="RVX68401.1"/>
    </source>
</evidence>
<comment type="caution">
    <text evidence="3">The sequence shown here is derived from an EMBL/GenBank/DDBJ whole genome shotgun (WGS) entry which is preliminary data.</text>
</comment>
<dbReference type="InterPro" id="IPR042099">
    <property type="entry name" value="ANL_N_sf"/>
</dbReference>
<dbReference type="VEuPathDB" id="FungiDB:PV10_06751"/>
<name>A0A438MXC4_EXOME</name>
<accession>A0A438MXC4</accession>
<dbReference type="AlphaFoldDB" id="A0A438MXC4"/>
<proteinExistence type="predicted"/>
<reference evidence="3 4" key="1">
    <citation type="submission" date="2017-03" db="EMBL/GenBank/DDBJ databases">
        <title>Genomes of endolithic fungi from Antarctica.</title>
        <authorList>
            <person name="Coleine C."/>
            <person name="Masonjones S."/>
            <person name="Stajich J.E."/>
        </authorList>
    </citation>
    <scope>NUCLEOTIDE SEQUENCE [LARGE SCALE GENOMIC DNA]</scope>
    <source>
        <strain evidence="3 4">CCFEE 6314</strain>
    </source>
</reference>
<dbReference type="EMBL" id="NAJM01000038">
    <property type="protein sequence ID" value="RVX68401.1"/>
    <property type="molecule type" value="Genomic_DNA"/>
</dbReference>
<evidence type="ECO:0000256" key="1">
    <source>
        <dbReference type="SAM" id="Phobius"/>
    </source>
</evidence>
<keyword evidence="1" id="KW-0472">Membrane</keyword>
<protein>
    <recommendedName>
        <fullName evidence="2">AMP-dependent synthetase/ligase domain-containing protein</fullName>
    </recommendedName>
</protein>
<keyword evidence="1" id="KW-1133">Transmembrane helix</keyword>
<dbReference type="GO" id="GO:0016020">
    <property type="term" value="C:membrane"/>
    <property type="evidence" value="ECO:0007669"/>
    <property type="project" value="TreeGrafter"/>
</dbReference>
<dbReference type="GO" id="GO:0005783">
    <property type="term" value="C:endoplasmic reticulum"/>
    <property type="evidence" value="ECO:0007669"/>
    <property type="project" value="TreeGrafter"/>
</dbReference>
<dbReference type="Gene3D" id="3.40.50.12780">
    <property type="entry name" value="N-terminal domain of ligase-like"/>
    <property type="match status" value="1"/>
</dbReference>
<dbReference type="Pfam" id="PF00501">
    <property type="entry name" value="AMP-binding"/>
    <property type="match status" value="1"/>
</dbReference>